<dbReference type="InterPro" id="IPR008920">
    <property type="entry name" value="TF_FadR/GntR_C"/>
</dbReference>
<dbReference type="Gene3D" id="1.10.10.10">
    <property type="entry name" value="Winged helix-like DNA-binding domain superfamily/Winged helix DNA-binding domain"/>
    <property type="match status" value="1"/>
</dbReference>
<keyword evidence="3" id="KW-0804">Transcription</keyword>
<gene>
    <name evidence="5" type="ORF">ACFQ0I_07520</name>
</gene>
<sequence length="233" mass="26810">MKSDTIKIKDNTEIQNIIISKIRDFINLKNLEPGDKLPSQRVLSEKFNVSRHHIKEAIDKLEFYELLTTIPQAGTFVANIGQIALNGIIEDIVTLEEQDFKSLVETRLMLEAKTVYLAAERRTDEDLVNIENALNAYKVKHLSKEVAIQEDLLFHLAIAKACGNSTLNALMLQITPKIITEFEKTRVCHEDDFIKEVKNHEAIFQAIKDQDTKKAQRAMEVHFERLVKFSEKY</sequence>
<dbReference type="PANTHER" id="PTHR43537">
    <property type="entry name" value="TRANSCRIPTIONAL REGULATOR, GNTR FAMILY"/>
    <property type="match status" value="1"/>
</dbReference>
<dbReference type="RefSeq" id="WP_379940884.1">
    <property type="nucleotide sequence ID" value="NZ_JBHTIB010000008.1"/>
</dbReference>
<keyword evidence="1" id="KW-0805">Transcription regulation</keyword>
<protein>
    <submittedName>
        <fullName evidence="5">FadR/GntR family transcriptional regulator</fullName>
    </submittedName>
</protein>
<organism evidence="5 6">
    <name type="scientific">Mariniflexile aquimaris</name>
    <dbReference type="NCBI Taxonomy" id="881009"/>
    <lineage>
        <taxon>Bacteria</taxon>
        <taxon>Pseudomonadati</taxon>
        <taxon>Bacteroidota</taxon>
        <taxon>Flavobacteriia</taxon>
        <taxon>Flavobacteriales</taxon>
        <taxon>Flavobacteriaceae</taxon>
        <taxon>Mariniflexile</taxon>
    </lineage>
</organism>
<evidence type="ECO:0000313" key="5">
    <source>
        <dbReference type="EMBL" id="MFD0835604.1"/>
    </source>
</evidence>
<dbReference type="SUPFAM" id="SSF48008">
    <property type="entry name" value="GntR ligand-binding domain-like"/>
    <property type="match status" value="1"/>
</dbReference>
<dbReference type="SMART" id="SM00895">
    <property type="entry name" value="FCD"/>
    <property type="match status" value="1"/>
</dbReference>
<dbReference type="PROSITE" id="PS50949">
    <property type="entry name" value="HTH_GNTR"/>
    <property type="match status" value="1"/>
</dbReference>
<dbReference type="Gene3D" id="1.20.120.530">
    <property type="entry name" value="GntR ligand-binding domain-like"/>
    <property type="match status" value="1"/>
</dbReference>
<feature type="domain" description="HTH gntR-type" evidence="4">
    <location>
        <begin position="12"/>
        <end position="80"/>
    </location>
</feature>
<dbReference type="SMART" id="SM00345">
    <property type="entry name" value="HTH_GNTR"/>
    <property type="match status" value="1"/>
</dbReference>
<evidence type="ECO:0000256" key="1">
    <source>
        <dbReference type="ARBA" id="ARBA00023015"/>
    </source>
</evidence>
<evidence type="ECO:0000256" key="3">
    <source>
        <dbReference type="ARBA" id="ARBA00023163"/>
    </source>
</evidence>
<accession>A0ABW3BSS4</accession>
<evidence type="ECO:0000313" key="6">
    <source>
        <dbReference type="Proteomes" id="UP001597011"/>
    </source>
</evidence>
<dbReference type="CDD" id="cd07377">
    <property type="entry name" value="WHTH_GntR"/>
    <property type="match status" value="1"/>
</dbReference>
<dbReference type="InterPro" id="IPR011711">
    <property type="entry name" value="GntR_C"/>
</dbReference>
<reference evidence="6" key="1">
    <citation type="journal article" date="2019" name="Int. J. Syst. Evol. Microbiol.">
        <title>The Global Catalogue of Microorganisms (GCM) 10K type strain sequencing project: providing services to taxonomists for standard genome sequencing and annotation.</title>
        <authorList>
            <consortium name="The Broad Institute Genomics Platform"/>
            <consortium name="The Broad Institute Genome Sequencing Center for Infectious Disease"/>
            <person name="Wu L."/>
            <person name="Ma J."/>
        </authorList>
    </citation>
    <scope>NUCLEOTIDE SEQUENCE [LARGE SCALE GENOMIC DNA]</scope>
    <source>
        <strain evidence="6">CCUG 60529</strain>
    </source>
</reference>
<keyword evidence="6" id="KW-1185">Reference proteome</keyword>
<dbReference type="InterPro" id="IPR036390">
    <property type="entry name" value="WH_DNA-bd_sf"/>
</dbReference>
<dbReference type="PANTHER" id="PTHR43537:SF5">
    <property type="entry name" value="UXU OPERON TRANSCRIPTIONAL REGULATOR"/>
    <property type="match status" value="1"/>
</dbReference>
<name>A0ABW3BSS4_9FLAO</name>
<dbReference type="SUPFAM" id="SSF46785">
    <property type="entry name" value="Winged helix' DNA-binding domain"/>
    <property type="match status" value="1"/>
</dbReference>
<dbReference type="EMBL" id="JBHTIB010000008">
    <property type="protein sequence ID" value="MFD0835604.1"/>
    <property type="molecule type" value="Genomic_DNA"/>
</dbReference>
<dbReference type="InterPro" id="IPR000524">
    <property type="entry name" value="Tscrpt_reg_HTH_GntR"/>
</dbReference>
<dbReference type="PRINTS" id="PR00035">
    <property type="entry name" value="HTHGNTR"/>
</dbReference>
<proteinExistence type="predicted"/>
<dbReference type="Proteomes" id="UP001597011">
    <property type="component" value="Unassembled WGS sequence"/>
</dbReference>
<comment type="caution">
    <text evidence="5">The sequence shown here is derived from an EMBL/GenBank/DDBJ whole genome shotgun (WGS) entry which is preliminary data.</text>
</comment>
<dbReference type="Pfam" id="PF00392">
    <property type="entry name" value="GntR"/>
    <property type="match status" value="1"/>
</dbReference>
<keyword evidence="2" id="KW-0238">DNA-binding</keyword>
<dbReference type="Pfam" id="PF07729">
    <property type="entry name" value="FCD"/>
    <property type="match status" value="1"/>
</dbReference>
<evidence type="ECO:0000256" key="2">
    <source>
        <dbReference type="ARBA" id="ARBA00023125"/>
    </source>
</evidence>
<dbReference type="InterPro" id="IPR036388">
    <property type="entry name" value="WH-like_DNA-bd_sf"/>
</dbReference>
<evidence type="ECO:0000259" key="4">
    <source>
        <dbReference type="PROSITE" id="PS50949"/>
    </source>
</evidence>